<sequence>MVKPVAIAVYARHSTDQQSPRSVEDQITYCIAAAERTHPGCKIVRTYKDSAVSGASLDRREVQAMLRDARKGVFEIVYFEDLTRFSREMADATTVKREFDFLGLEMWEANGGKLDTMRTGVQSLFGQLFREETARKVYRGMKPRAQEGLYMGGRPYGYKPLIEETRNIDDKGKLKIEEDEAKIVVRIFEERAQGKSPRLIAAGLNWENIPSPRGGKWNASTINGQKGRGIGIFHNELYVGRYRWNKLKFKKPPGSNKRISVSKDEAEHVIVDVPEYRIVEQVLWDNVQAIIGESGATHMSHRRTPPRLLSQLLKCPACGGGMSSYGVEKKTGKIRVGCSTHKESRSCSDPRTFYLEWIEETVVETLKKGLAEPAVIQRAIKAYEDERRRVAAEAIDEKASVEKRIADLSRKITRLNQMLIAEIGDEEENSRAVKEAATEKRNLEVRLEVLKQETPDNVVKLRSSAVERYLSAIQGLRKAIESRALAGDLGPAMVIREFIDSVYVHGEKDSKPKWVEVKGRLARLFDHSAQLQSFPMEACINSSWGKGGSGGGI</sequence>
<dbReference type="GO" id="GO:0003677">
    <property type="term" value="F:DNA binding"/>
    <property type="evidence" value="ECO:0007669"/>
    <property type="project" value="InterPro"/>
</dbReference>
<dbReference type="SMART" id="SM00857">
    <property type="entry name" value="Resolvase"/>
    <property type="match status" value="1"/>
</dbReference>
<proteinExistence type="predicted"/>
<feature type="domain" description="Recombinase" evidence="2">
    <location>
        <begin position="155"/>
        <end position="297"/>
    </location>
</feature>
<evidence type="ECO:0000256" key="1">
    <source>
        <dbReference type="SAM" id="Coils"/>
    </source>
</evidence>
<dbReference type="InterPro" id="IPR025827">
    <property type="entry name" value="Zn_ribbon_recom_dom"/>
</dbReference>
<dbReference type="GO" id="GO:0000150">
    <property type="term" value="F:DNA strand exchange activity"/>
    <property type="evidence" value="ECO:0007669"/>
    <property type="project" value="InterPro"/>
</dbReference>
<dbReference type="InterPro" id="IPR050639">
    <property type="entry name" value="SSR_resolvase"/>
</dbReference>
<dbReference type="Pfam" id="PF07508">
    <property type="entry name" value="Recombinase"/>
    <property type="match status" value="1"/>
</dbReference>
<dbReference type="Pfam" id="PF00239">
    <property type="entry name" value="Resolvase"/>
    <property type="match status" value="1"/>
</dbReference>
<keyword evidence="4" id="KW-1185">Reference proteome</keyword>
<dbReference type="AlphaFoldDB" id="A0A937D3I0"/>
<dbReference type="PANTHER" id="PTHR30461">
    <property type="entry name" value="DNA-INVERTASE FROM LAMBDOID PROPHAGE"/>
    <property type="match status" value="1"/>
</dbReference>
<name>A0A937D3I0_9HYPH</name>
<reference evidence="3" key="1">
    <citation type="submission" date="2021-01" db="EMBL/GenBank/DDBJ databases">
        <title>Microvirga sp.</title>
        <authorList>
            <person name="Kim M.K."/>
        </authorList>
    </citation>
    <scope>NUCLEOTIDE SEQUENCE</scope>
    <source>
        <strain evidence="3">5420S-16</strain>
    </source>
</reference>
<dbReference type="Pfam" id="PF13408">
    <property type="entry name" value="Zn_ribbon_recom"/>
    <property type="match status" value="1"/>
</dbReference>
<dbReference type="EMBL" id="JAEQMY010000041">
    <property type="protein sequence ID" value="MBL0406425.1"/>
    <property type="molecule type" value="Genomic_DNA"/>
</dbReference>
<dbReference type="SUPFAM" id="SSF53041">
    <property type="entry name" value="Resolvase-like"/>
    <property type="match status" value="1"/>
</dbReference>
<dbReference type="CDD" id="cd00338">
    <property type="entry name" value="Ser_Recombinase"/>
    <property type="match status" value="1"/>
</dbReference>
<dbReference type="InterPro" id="IPR038109">
    <property type="entry name" value="DNA_bind_recomb_sf"/>
</dbReference>
<dbReference type="PROSITE" id="PS51737">
    <property type="entry name" value="RECOMBINASE_DNA_BIND"/>
    <property type="match status" value="1"/>
</dbReference>
<keyword evidence="1" id="KW-0175">Coiled coil</keyword>
<dbReference type="PANTHER" id="PTHR30461:SF23">
    <property type="entry name" value="DNA RECOMBINASE-RELATED"/>
    <property type="match status" value="1"/>
</dbReference>
<evidence type="ECO:0000313" key="4">
    <source>
        <dbReference type="Proteomes" id="UP000605848"/>
    </source>
</evidence>
<organism evidence="3 4">
    <name type="scientific">Microvirga aerilata</name>
    <dbReference type="NCBI Taxonomy" id="670292"/>
    <lineage>
        <taxon>Bacteria</taxon>
        <taxon>Pseudomonadati</taxon>
        <taxon>Pseudomonadota</taxon>
        <taxon>Alphaproteobacteria</taxon>
        <taxon>Hyphomicrobiales</taxon>
        <taxon>Methylobacteriaceae</taxon>
        <taxon>Microvirga</taxon>
    </lineage>
</organism>
<dbReference type="InterPro" id="IPR036162">
    <property type="entry name" value="Resolvase-like_N_sf"/>
</dbReference>
<feature type="coiled-coil region" evidence="1">
    <location>
        <begin position="391"/>
        <end position="453"/>
    </location>
</feature>
<evidence type="ECO:0000259" key="2">
    <source>
        <dbReference type="PROSITE" id="PS51737"/>
    </source>
</evidence>
<evidence type="ECO:0000313" key="3">
    <source>
        <dbReference type="EMBL" id="MBL0406425.1"/>
    </source>
</evidence>
<dbReference type="Gene3D" id="3.90.1750.20">
    <property type="entry name" value="Putative Large Serine Recombinase, Chain B, Domain 2"/>
    <property type="match status" value="1"/>
</dbReference>
<dbReference type="RefSeq" id="WP_202063298.1">
    <property type="nucleotide sequence ID" value="NZ_JAEQMY010000041.1"/>
</dbReference>
<dbReference type="InterPro" id="IPR011109">
    <property type="entry name" value="DNA_bind_recombinase_dom"/>
</dbReference>
<dbReference type="Proteomes" id="UP000605848">
    <property type="component" value="Unassembled WGS sequence"/>
</dbReference>
<protein>
    <submittedName>
        <fullName evidence="3">Recombinase family protein</fullName>
    </submittedName>
</protein>
<dbReference type="InterPro" id="IPR006119">
    <property type="entry name" value="Resolv_N"/>
</dbReference>
<dbReference type="Gene3D" id="3.40.50.1390">
    <property type="entry name" value="Resolvase, N-terminal catalytic domain"/>
    <property type="match status" value="1"/>
</dbReference>
<accession>A0A937D3I0</accession>
<comment type="caution">
    <text evidence="3">The sequence shown here is derived from an EMBL/GenBank/DDBJ whole genome shotgun (WGS) entry which is preliminary data.</text>
</comment>
<gene>
    <name evidence="3" type="ORF">JKG68_20920</name>
</gene>